<dbReference type="PANTHER" id="PTHR11188">
    <property type="entry name" value="ARRESTIN DOMAIN CONTAINING PROTEIN"/>
    <property type="match status" value="1"/>
</dbReference>
<evidence type="ECO:0000259" key="2">
    <source>
        <dbReference type="SMART" id="SM01017"/>
    </source>
</evidence>
<organism evidence="3 4">
    <name type="scientific">Strongyloides venezuelensis</name>
    <name type="common">Threadworm</name>
    <dbReference type="NCBI Taxonomy" id="75913"/>
    <lineage>
        <taxon>Eukaryota</taxon>
        <taxon>Metazoa</taxon>
        <taxon>Ecdysozoa</taxon>
        <taxon>Nematoda</taxon>
        <taxon>Chromadorea</taxon>
        <taxon>Rhabditida</taxon>
        <taxon>Tylenchina</taxon>
        <taxon>Panagrolaimomorpha</taxon>
        <taxon>Strongyloidoidea</taxon>
        <taxon>Strongyloididae</taxon>
        <taxon>Strongyloides</taxon>
    </lineage>
</organism>
<evidence type="ECO:0000313" key="3">
    <source>
        <dbReference type="Proteomes" id="UP000035680"/>
    </source>
</evidence>
<dbReference type="Gene3D" id="2.60.40.640">
    <property type="match status" value="2"/>
</dbReference>
<dbReference type="SMART" id="SM01017">
    <property type="entry name" value="Arrestin_C"/>
    <property type="match status" value="1"/>
</dbReference>
<evidence type="ECO:0000256" key="1">
    <source>
        <dbReference type="ARBA" id="ARBA00005298"/>
    </source>
</evidence>
<dbReference type="PANTHER" id="PTHR11188:SF17">
    <property type="entry name" value="FI21816P1"/>
    <property type="match status" value="1"/>
</dbReference>
<dbReference type="InterPro" id="IPR011022">
    <property type="entry name" value="Arrestin_C-like"/>
</dbReference>
<sequence>MGRKGRKRKNISPLEVEYEDFTPKNDIFIGLEEKDILICRLGRCEKKFLDNETLRSHRLLELRYITDRILIDRKSFDDSDVDKKEQKYVKMSGIPNIIICSIDNCNRKYSDPEELDAYISLVHEESFESVRYFQCYTDHKHIAFYQFLKTMRASFILEKPSAIYFPGDIIAGSFSFENLEVDQKIVKVIISLQGKSSVEFMRNTDDCKTICIFTSEKNMHLEDQKSYRGKLIKPDDEYYSHFSFKIPTNWPHSFRGIYGTIRYTLKGDVIISKDYSKSKEFEIIIQPKLPLNVLLQKMEPNYINAVVPIEVCGCHKDTSSDEKIHFLIKTAKKIYLPNEDVEFYVKITNKSSTKISKIRYYFLREEKYEGNMAMSDVASLSNGIDNSSTIVTQTYEMRKKMFIVNVNIEPEQKKILTSTLNTGKTKTGIDFGGNINVMHFIVVEAIPEKSLPECNIHAKLRLYVDSVDFEKETNFTI</sequence>
<comment type="similarity">
    <text evidence="1">Belongs to the arrestin family.</text>
</comment>
<dbReference type="Proteomes" id="UP000035680">
    <property type="component" value="Unassembled WGS sequence"/>
</dbReference>
<dbReference type="WBParaSite" id="SVE_1914700.1">
    <property type="protein sequence ID" value="SVE_1914700.1"/>
    <property type="gene ID" value="SVE_1914700"/>
</dbReference>
<dbReference type="InterPro" id="IPR014752">
    <property type="entry name" value="Arrestin-like_C"/>
</dbReference>
<protein>
    <submittedName>
        <fullName evidence="4">Arrestin_C domain-containing protein</fullName>
    </submittedName>
</protein>
<dbReference type="Pfam" id="PF02752">
    <property type="entry name" value="Arrestin_C"/>
    <property type="match status" value="1"/>
</dbReference>
<dbReference type="InterPro" id="IPR011021">
    <property type="entry name" value="Arrestin-like_N"/>
</dbReference>
<dbReference type="AlphaFoldDB" id="A0A0K0G346"/>
<reference evidence="4" key="2">
    <citation type="submission" date="2015-08" db="UniProtKB">
        <authorList>
            <consortium name="WormBaseParasite"/>
        </authorList>
    </citation>
    <scope>IDENTIFICATION</scope>
</reference>
<evidence type="ECO:0000313" key="4">
    <source>
        <dbReference type="WBParaSite" id="SVE_1914700.1"/>
    </source>
</evidence>
<dbReference type="GO" id="GO:0005737">
    <property type="term" value="C:cytoplasm"/>
    <property type="evidence" value="ECO:0007669"/>
    <property type="project" value="TreeGrafter"/>
</dbReference>
<proteinExistence type="inferred from homology"/>
<accession>A0A0K0G346</accession>
<dbReference type="SUPFAM" id="SSF81296">
    <property type="entry name" value="E set domains"/>
    <property type="match status" value="2"/>
</dbReference>
<dbReference type="STRING" id="75913.A0A0K0G346"/>
<name>A0A0K0G346_STRVS</name>
<feature type="domain" description="Arrestin C-terminal-like" evidence="2">
    <location>
        <begin position="320"/>
        <end position="469"/>
    </location>
</feature>
<dbReference type="InterPro" id="IPR014756">
    <property type="entry name" value="Ig_E-set"/>
</dbReference>
<reference evidence="3" key="1">
    <citation type="submission" date="2014-07" db="EMBL/GenBank/DDBJ databases">
        <authorList>
            <person name="Martin A.A"/>
            <person name="De Silva N."/>
        </authorList>
    </citation>
    <scope>NUCLEOTIDE SEQUENCE</scope>
</reference>
<keyword evidence="3" id="KW-1185">Reference proteome</keyword>
<dbReference type="GO" id="GO:0015031">
    <property type="term" value="P:protein transport"/>
    <property type="evidence" value="ECO:0007669"/>
    <property type="project" value="TreeGrafter"/>
</dbReference>
<dbReference type="InterPro" id="IPR050357">
    <property type="entry name" value="Arrestin_domain-protein"/>
</dbReference>
<dbReference type="Pfam" id="PF00339">
    <property type="entry name" value="Arrestin_N"/>
    <property type="match status" value="1"/>
</dbReference>